<dbReference type="EMBL" id="VOFY01000004">
    <property type="protein sequence ID" value="KAA8593175.1"/>
    <property type="molecule type" value="Genomic_DNA"/>
</dbReference>
<dbReference type="AlphaFoldDB" id="A0A5J5DII7"/>
<reference evidence="1 2" key="1">
    <citation type="submission" date="2019-08" db="EMBL/GenBank/DDBJ databases">
        <title>A chromosome-level genome assembly, high-density linkage maps, and genome scans reveal the genomic architecture of hybrid incompatibilities underlying speciation via character displacement in darters (Percidae: Etheostominae).</title>
        <authorList>
            <person name="Moran R.L."/>
            <person name="Catchen J.M."/>
            <person name="Fuller R.C."/>
        </authorList>
    </citation>
    <scope>NUCLEOTIDE SEQUENCE [LARGE SCALE GENOMIC DNA]</scope>
    <source>
        <strain evidence="1">EspeVRDwgs_2016</strain>
        <tissue evidence="1">Muscle</tissue>
    </source>
</reference>
<evidence type="ECO:0000313" key="1">
    <source>
        <dbReference type="EMBL" id="KAA8593175.1"/>
    </source>
</evidence>
<organism evidence="1 2">
    <name type="scientific">Etheostoma spectabile</name>
    <name type="common">orangethroat darter</name>
    <dbReference type="NCBI Taxonomy" id="54343"/>
    <lineage>
        <taxon>Eukaryota</taxon>
        <taxon>Metazoa</taxon>
        <taxon>Chordata</taxon>
        <taxon>Craniata</taxon>
        <taxon>Vertebrata</taxon>
        <taxon>Euteleostomi</taxon>
        <taxon>Actinopterygii</taxon>
        <taxon>Neopterygii</taxon>
        <taxon>Teleostei</taxon>
        <taxon>Neoteleostei</taxon>
        <taxon>Acanthomorphata</taxon>
        <taxon>Eupercaria</taxon>
        <taxon>Perciformes</taxon>
        <taxon>Percoidei</taxon>
        <taxon>Percidae</taxon>
        <taxon>Etheostomatinae</taxon>
        <taxon>Etheostoma</taxon>
    </lineage>
</organism>
<sequence length="85" mass="9667">MSLHISFCFMPTTFCGFPWTPARSVLAFIDVIESFSKISGFKVNWSKSEALPLTLTWSPMFLSLWGKVNILKMNCIELFASMSSY</sequence>
<gene>
    <name evidence="1" type="ORF">FQN60_009291</name>
</gene>
<accession>A0A5J5DII7</accession>
<comment type="caution">
    <text evidence="1">The sequence shown here is derived from an EMBL/GenBank/DDBJ whole genome shotgun (WGS) entry which is preliminary data.</text>
</comment>
<evidence type="ECO:0000313" key="2">
    <source>
        <dbReference type="Proteomes" id="UP000327493"/>
    </source>
</evidence>
<name>A0A5J5DII7_9PERO</name>
<protein>
    <submittedName>
        <fullName evidence="1">Uncharacterized protein</fullName>
    </submittedName>
</protein>
<keyword evidence="2" id="KW-1185">Reference proteome</keyword>
<dbReference type="Proteomes" id="UP000327493">
    <property type="component" value="Chromosome 4"/>
</dbReference>
<proteinExistence type="predicted"/>